<evidence type="ECO:0000259" key="8">
    <source>
        <dbReference type="PROSITE" id="PS51709"/>
    </source>
</evidence>
<evidence type="ECO:0000256" key="5">
    <source>
        <dbReference type="ARBA" id="ARBA00023134"/>
    </source>
</evidence>
<keyword evidence="3 6" id="KW-0819">tRNA processing</keyword>
<keyword evidence="5 6" id="KW-0342">GTP-binding</keyword>
<reference evidence="10" key="2">
    <citation type="submission" date="2017-11" db="EMBL/GenBank/DDBJ databases">
        <title>Candida auris genome assembly and annotation.</title>
        <authorList>
            <person name="Munoz J.F."/>
            <person name="Gade L.G."/>
            <person name="Chow N.A."/>
            <person name="Litvintseva A.P."/>
            <person name="Loparev V.N."/>
            <person name="Cuomo C.A."/>
        </authorList>
    </citation>
    <scope>NUCLEOTIDE SEQUENCE</scope>
    <source>
        <strain evidence="10">B8441</strain>
    </source>
</reference>
<dbReference type="Gene3D" id="3.30.1360.120">
    <property type="entry name" value="Probable tRNA modification gtpase trme, domain 1"/>
    <property type="match status" value="1"/>
</dbReference>
<comment type="similarity">
    <text evidence="2 6">Belongs to the TRAFAC class TrmE-Era-EngA-EngB-Septin-like GTPase superfamily. TrmE GTPase family.</text>
</comment>
<dbReference type="AlphaFoldDB" id="A0A2H0ZM64"/>
<dbReference type="FunFam" id="3.30.1360.120:FF:000007">
    <property type="entry name" value="tRNA modification GTPase GTPBP3, mitochondrial"/>
    <property type="match status" value="1"/>
</dbReference>
<organism evidence="10">
    <name type="scientific">Candidozyma auris</name>
    <name type="common">Yeast</name>
    <name type="synonym">Candida auris</name>
    <dbReference type="NCBI Taxonomy" id="498019"/>
    <lineage>
        <taxon>Eukaryota</taxon>
        <taxon>Fungi</taxon>
        <taxon>Dikarya</taxon>
        <taxon>Ascomycota</taxon>
        <taxon>Saccharomycotina</taxon>
        <taxon>Pichiomycetes</taxon>
        <taxon>Metschnikowiaceae</taxon>
        <taxon>Candidozyma</taxon>
    </lineage>
</organism>
<evidence type="ECO:0000256" key="3">
    <source>
        <dbReference type="ARBA" id="ARBA00022694"/>
    </source>
</evidence>
<dbReference type="VEuPathDB" id="FungiDB:CJJ07_000879"/>
<feature type="domain" description="TrmE-type G" evidence="8">
    <location>
        <begin position="227"/>
        <end position="392"/>
    </location>
</feature>
<dbReference type="PANTHER" id="PTHR42714">
    <property type="entry name" value="TRNA MODIFICATION GTPASE GTPBP3"/>
    <property type="match status" value="1"/>
</dbReference>
<keyword evidence="11" id="KW-1185">Reference proteome</keyword>
<dbReference type="InterPro" id="IPR005225">
    <property type="entry name" value="Small_GTP-bd"/>
</dbReference>
<dbReference type="GO" id="GO:0005739">
    <property type="term" value="C:mitochondrion"/>
    <property type="evidence" value="ECO:0007669"/>
    <property type="project" value="UniProtKB-SubCell"/>
</dbReference>
<dbReference type="GO" id="GO:0002098">
    <property type="term" value="P:tRNA wobble uridine modification"/>
    <property type="evidence" value="ECO:0007669"/>
    <property type="project" value="TreeGrafter"/>
</dbReference>
<evidence type="ECO:0000256" key="7">
    <source>
        <dbReference type="SAM" id="Coils"/>
    </source>
</evidence>
<comment type="caution">
    <text evidence="10">The sequence shown here is derived from an EMBL/GenBank/DDBJ whole genome shotgun (WGS) entry which is preliminary data.</text>
</comment>
<dbReference type="VEuPathDB" id="FungiDB:B9J08_003327"/>
<evidence type="ECO:0000256" key="1">
    <source>
        <dbReference type="ARBA" id="ARBA00004173"/>
    </source>
</evidence>
<keyword evidence="7" id="KW-0175">Coiled coil</keyword>
<dbReference type="InterPro" id="IPR027417">
    <property type="entry name" value="P-loop_NTPase"/>
</dbReference>
<dbReference type="VEuPathDB" id="FungiDB:CJJ09_000778"/>
<dbReference type="VEuPathDB" id="FungiDB:CJI97_003402"/>
<protein>
    <submittedName>
        <fullName evidence="10">tRNA modification GTPase TrmE</fullName>
    </submittedName>
</protein>
<dbReference type="Gene3D" id="1.20.120.430">
    <property type="entry name" value="tRNA modification GTPase MnmE domain 2"/>
    <property type="match status" value="1"/>
</dbReference>
<dbReference type="STRING" id="498019.A0A2H0ZM64"/>
<proteinExistence type="inferred from homology"/>
<evidence type="ECO:0000256" key="6">
    <source>
        <dbReference type="RuleBase" id="RU003313"/>
    </source>
</evidence>
<dbReference type="CDD" id="cd04164">
    <property type="entry name" value="trmE"/>
    <property type="match status" value="1"/>
</dbReference>
<dbReference type="Gene3D" id="3.40.50.300">
    <property type="entry name" value="P-loop containing nucleotide triphosphate hydrolases"/>
    <property type="match status" value="1"/>
</dbReference>
<dbReference type="NCBIfam" id="TIGR00231">
    <property type="entry name" value="small_GTP"/>
    <property type="match status" value="1"/>
</dbReference>
<dbReference type="InterPro" id="IPR018948">
    <property type="entry name" value="GTP-bd_TrmE_N"/>
</dbReference>
<dbReference type="VEuPathDB" id="FungiDB:QG37_01913"/>
<reference evidence="9 11" key="3">
    <citation type="journal article" date="2018" name="Nat. Commun.">
        <title>Genomic insights into multidrug-resistance, mating and virulence in Candida auris and related emerging species.</title>
        <authorList>
            <person name="Munoz J.F."/>
            <person name="Gade L."/>
            <person name="Chow N.A."/>
            <person name="Loparev V.N."/>
            <person name="Juieng P."/>
            <person name="Berkow E.L."/>
            <person name="Farrer R.A."/>
            <person name="Litvintseva A.P."/>
            <person name="Cuomo C.A."/>
        </authorList>
    </citation>
    <scope>GENOME REANNOTATION</scope>
    <source>
        <strain evidence="9 11">B8441</strain>
    </source>
</reference>
<dbReference type="NCBIfam" id="NF003661">
    <property type="entry name" value="PRK05291.1-3"/>
    <property type="match status" value="1"/>
</dbReference>
<dbReference type="GO" id="GO:0003924">
    <property type="term" value="F:GTPase activity"/>
    <property type="evidence" value="ECO:0007669"/>
    <property type="project" value="InterPro"/>
</dbReference>
<reference evidence="9" key="4">
    <citation type="submission" date="2024-03" db="EMBL/GenBank/DDBJ databases">
        <title>Improved genome assembly of Candida auris strain B8441 and annotation of B11205.</title>
        <authorList>
            <person name="Cauldron N.C."/>
            <person name="Shea T."/>
            <person name="Cuomo C.A."/>
        </authorList>
    </citation>
    <scope>NUCLEOTIDE SEQUENCE</scope>
    <source>
        <strain evidence="9">B8441</strain>
    </source>
</reference>
<evidence type="ECO:0000313" key="9">
    <source>
        <dbReference type="EMBL" id="KAK8442839.1"/>
    </source>
</evidence>
<dbReference type="InterPro" id="IPR031168">
    <property type="entry name" value="G_TrmE"/>
</dbReference>
<dbReference type="Pfam" id="PF12631">
    <property type="entry name" value="MnmE_helical"/>
    <property type="match status" value="1"/>
</dbReference>
<keyword evidence="4 6" id="KW-0547">Nucleotide-binding</keyword>
<dbReference type="Pfam" id="PF01926">
    <property type="entry name" value="MMR_HSR1"/>
    <property type="match status" value="1"/>
</dbReference>
<dbReference type="PROSITE" id="PS51709">
    <property type="entry name" value="G_TRME"/>
    <property type="match status" value="1"/>
</dbReference>
<gene>
    <name evidence="10" type="ORF">B9J08_003327</name>
    <name evidence="9" type="ORF">B9J08_01188</name>
</gene>
<dbReference type="EMBL" id="PEKT03000001">
    <property type="protein sequence ID" value="KAK8442839.1"/>
    <property type="molecule type" value="Genomic_DNA"/>
</dbReference>
<evidence type="ECO:0000313" key="10">
    <source>
        <dbReference type="EMBL" id="PIS51730.1"/>
    </source>
</evidence>
<dbReference type="InterPro" id="IPR004520">
    <property type="entry name" value="GTPase_MnmE"/>
</dbReference>
<dbReference type="EMBL" id="PEKT02000007">
    <property type="protein sequence ID" value="PIS51730.1"/>
    <property type="molecule type" value="Genomic_DNA"/>
</dbReference>
<dbReference type="NCBIfam" id="TIGR00450">
    <property type="entry name" value="mnmE_trmE_thdF"/>
    <property type="match status" value="1"/>
</dbReference>
<dbReference type="GO" id="GO:0005525">
    <property type="term" value="F:GTP binding"/>
    <property type="evidence" value="ECO:0007669"/>
    <property type="project" value="UniProtKB-KW"/>
</dbReference>
<accession>A0A5Q7YEJ5</accession>
<dbReference type="SUPFAM" id="SSF52540">
    <property type="entry name" value="P-loop containing nucleoside triphosphate hydrolases"/>
    <property type="match status" value="1"/>
</dbReference>
<comment type="subcellular location">
    <subcellularLocation>
        <location evidence="1">Mitochondrion</location>
    </subcellularLocation>
</comment>
<sequence>MFRPTIYALSTRPGRAAIGVIRVSGPHSKYIYHKLTATKKEPLPQKTSVRKLYEPNTKSLLDEALTVFFKAPKTYTGEDLLELHVHGGNAIVKSVVDAIKKLHNPENGIEIRHAEQGEFSQRAFMNGRFDLTEIEGIREMIDADTETQRLAALASLSGDTKRTFGEWRTDIVKNVALLTTIVDFGEEHDLEETNQLFDQVDQNIDKLKDKITSYLNRVKQSEVLLKGIRVSLLGPVNAGKSSLLNYLTNRETAIVSDIAGTTRDVLDVPLDINGYKVIVGDTAGIRSLKDADPIEVEGIRRAKQRALGSDLVLAVIPVDMPVSEALIENVRLLSNSGRPIIAVLNKTDLVESVDAEGYATQLGLPMENIHVVSCKTGQGIQCLRESLTDRFRTISSSEPIILSSRAQDLVENDVLFGLDEFKKWKQEGDVVLALESLRIAADGIGKVTGDTVGVEEILGVVFSSFCIGK</sequence>
<dbReference type="CDD" id="cd14858">
    <property type="entry name" value="TrmE_N"/>
    <property type="match status" value="1"/>
</dbReference>
<evidence type="ECO:0000256" key="2">
    <source>
        <dbReference type="ARBA" id="ARBA00011043"/>
    </source>
</evidence>
<dbReference type="GO" id="GO:0030488">
    <property type="term" value="P:tRNA methylation"/>
    <property type="evidence" value="ECO:0007669"/>
    <property type="project" value="TreeGrafter"/>
</dbReference>
<dbReference type="Proteomes" id="UP000230249">
    <property type="component" value="Unassembled WGS sequence"/>
</dbReference>
<dbReference type="VEuPathDB" id="FungiDB:CJI96_0001864"/>
<dbReference type="OMA" id="EFHCHGG"/>
<accession>A0A2H0ZM64</accession>
<dbReference type="InterPro" id="IPR025867">
    <property type="entry name" value="MnmE_helical"/>
</dbReference>
<dbReference type="InterPro" id="IPR027368">
    <property type="entry name" value="MnmE_dom2"/>
</dbReference>
<dbReference type="InterPro" id="IPR027266">
    <property type="entry name" value="TrmE/GcvT-like"/>
</dbReference>
<name>A0A2H0ZM64_CANAR</name>
<dbReference type="HAMAP" id="MF_00379">
    <property type="entry name" value="GTPase_MnmE"/>
    <property type="match status" value="1"/>
</dbReference>
<dbReference type="PANTHER" id="PTHR42714:SF2">
    <property type="entry name" value="TRNA MODIFICATION GTPASE GTPBP3, MITOCHONDRIAL"/>
    <property type="match status" value="1"/>
</dbReference>
<feature type="coiled-coil region" evidence="7">
    <location>
        <begin position="190"/>
        <end position="224"/>
    </location>
</feature>
<dbReference type="Pfam" id="PF10396">
    <property type="entry name" value="TrmE_N"/>
    <property type="match status" value="1"/>
</dbReference>
<evidence type="ECO:0000256" key="4">
    <source>
        <dbReference type="ARBA" id="ARBA00022741"/>
    </source>
</evidence>
<dbReference type="InterPro" id="IPR006073">
    <property type="entry name" value="GTP-bd"/>
</dbReference>
<evidence type="ECO:0000313" key="11">
    <source>
        <dbReference type="Proteomes" id="UP000230249"/>
    </source>
</evidence>
<reference evidence="10 11" key="1">
    <citation type="journal article" date="2017" name="Clin. Infect. Dis.">
        <title>Simultaneous emergence of multidrug-resistant Candida auris on 3 continents confirmed by whole-genome sequencing and epidemiological analyses.</title>
        <authorList>
            <person name="Lockhart S.R."/>
            <person name="Etienne K.A."/>
            <person name="Vallabhaneni S."/>
            <person name="Farooqi J."/>
            <person name="Chowdhary A."/>
            <person name="Govender N.P."/>
            <person name="Colombo A.L."/>
            <person name="Calvo B."/>
            <person name="Cuomo C.A."/>
            <person name="Desjardins C.A."/>
            <person name="Berkow E.L."/>
            <person name="Castanheira M."/>
            <person name="Magobo R.E."/>
            <person name="Jabeen K."/>
            <person name="Asghar R.J."/>
            <person name="Meis J.F."/>
            <person name="Jackson B."/>
            <person name="Chiller T."/>
            <person name="Litvintseva A.P."/>
        </authorList>
    </citation>
    <scope>NUCLEOTIDE SEQUENCE [LARGE SCALE GENOMIC DNA]</scope>
    <source>
        <strain evidence="10 11">B8441</strain>
    </source>
</reference>